<accession>A0A7G6U1S2</accession>
<evidence type="ECO:0000313" key="1">
    <source>
        <dbReference type="EMBL" id="QND72954.1"/>
    </source>
</evidence>
<dbReference type="KEGG" id="trb:HB776_18410"/>
<dbReference type="PANTHER" id="PTHR11941:SF54">
    <property type="entry name" value="ENOYL-COA HYDRATASE, MITOCHONDRIAL"/>
    <property type="match status" value="1"/>
</dbReference>
<gene>
    <name evidence="1" type="ORF">HB776_18410</name>
</gene>
<dbReference type="SUPFAM" id="SSF52096">
    <property type="entry name" value="ClpP/crotonase"/>
    <property type="match status" value="2"/>
</dbReference>
<dbReference type="GO" id="GO:0006635">
    <property type="term" value="P:fatty acid beta-oxidation"/>
    <property type="evidence" value="ECO:0007669"/>
    <property type="project" value="TreeGrafter"/>
</dbReference>
<dbReference type="PANTHER" id="PTHR11941">
    <property type="entry name" value="ENOYL-COA HYDRATASE-RELATED"/>
    <property type="match status" value="1"/>
</dbReference>
<dbReference type="InterPro" id="IPR029045">
    <property type="entry name" value="ClpP/crotonase-like_dom_sf"/>
</dbReference>
<dbReference type="AlphaFoldDB" id="A0A7G6U1S2"/>
<keyword evidence="1" id="KW-0456">Lyase</keyword>
<dbReference type="Gene3D" id="3.90.226.10">
    <property type="entry name" value="2-enoyl-CoA Hydratase, Chain A, domain 1"/>
    <property type="match status" value="2"/>
</dbReference>
<dbReference type="CDD" id="cd06558">
    <property type="entry name" value="crotonase-like"/>
    <property type="match status" value="1"/>
</dbReference>
<dbReference type="NCBIfam" id="TIGR03222">
    <property type="entry name" value="benzo_boxC"/>
    <property type="match status" value="1"/>
</dbReference>
<dbReference type="Proteomes" id="UP000515291">
    <property type="component" value="Chromosome"/>
</dbReference>
<evidence type="ECO:0000313" key="2">
    <source>
        <dbReference type="Proteomes" id="UP000515291"/>
    </source>
</evidence>
<dbReference type="GO" id="GO:0016829">
    <property type="term" value="F:lyase activity"/>
    <property type="evidence" value="ECO:0007669"/>
    <property type="project" value="UniProtKB-KW"/>
</dbReference>
<dbReference type="RefSeq" id="WP_184511846.1">
    <property type="nucleotide sequence ID" value="NZ_CP050292.1"/>
</dbReference>
<dbReference type="InterPro" id="IPR001753">
    <property type="entry name" value="Enoyl-CoA_hydra/iso"/>
</dbReference>
<proteinExistence type="predicted"/>
<dbReference type="InterPro" id="IPR017633">
    <property type="entry name" value="Benz-CoA_dihydrodiol_lyase"/>
</dbReference>
<sequence>MAAEQRVLSNGAKFIDFQTDPSRYRHWKLSVDNDVATLTMDVDENGGLFEGYQLKLNSYDLGVDIELADAVQRLRFEYPEVKVVLLRSGKNRVFCAGANIRMLAGATHAHKVNFCKFTNETRNGFEDSSENSGQRFISVINGTAAGGGYELALATDHIIMADDGSAAVALPEVPLLAVLPGTGGLTRVVDKRKVRRDHADYFCTIEEGIKGKRAVAWRLVDDIIPNSKLEAKVAERAKEFLATSKRSGAGDGLKLAPLNRRFDDSGIRYGLVNVDINRAERIATISIKAPDAAAPSDVEGMMAQGASFWPLQVARELDDAILHLRINELETAMLVFKSHGEGANVLAHDAFLETHKAHWLVNEIRQYWKRVLKRIDVTSRTLVTLVEPGSCFVGTLAELVFAADRSYMLVGQKQGDNRAPPAIVLSAMNFGPYPMSHGLTRLQSRFQADPEDVTRAEARIGEPLDAEAAEQLGLVTFALDDIDWDDEVRVFLEERCSFSPDSLTGMEANLRFVGPETMESKIFSRLTAWQNWIFQRPNAVGENGALGRYGTGQKAQFDMTRV</sequence>
<protein>
    <submittedName>
        <fullName evidence="1">Benzoyl-CoA-dihydrodiol lyase</fullName>
    </submittedName>
</protein>
<dbReference type="Pfam" id="PF00378">
    <property type="entry name" value="ECH_1"/>
    <property type="match status" value="1"/>
</dbReference>
<dbReference type="EMBL" id="CP050292">
    <property type="protein sequence ID" value="QND72954.1"/>
    <property type="molecule type" value="Genomic_DNA"/>
</dbReference>
<name>A0A7G6U1S2_9BRAD</name>
<reference evidence="2" key="1">
    <citation type="journal article" date="2020" name="Mol. Plant Microbe">
        <title>Rhizobial microsymbionts of the narrowly endemic Oxytropis species growing in Kamchatka are characterized by significant genetic diversity and possess a set of genes that are associated with T3SS and T6SS secretion systems and can affect the development of symbiosis.</title>
        <authorList>
            <person name="Safronova V."/>
            <person name="Guro P."/>
            <person name="Sazanova A."/>
            <person name="Kuznetsova I."/>
            <person name="Belimov A."/>
            <person name="Yakubov V."/>
            <person name="Chirak E."/>
            <person name="Afonin A."/>
            <person name="Gogolev Y."/>
            <person name="Andronov E."/>
            <person name="Tikhonovich I."/>
        </authorList>
    </citation>
    <scope>NUCLEOTIDE SEQUENCE [LARGE SCALE GENOMIC DNA]</scope>
    <source>
        <strain evidence="2">581</strain>
    </source>
</reference>
<organism evidence="1 2">
    <name type="scientific">Tardiphaga robiniae</name>
    <dbReference type="NCBI Taxonomy" id="943830"/>
    <lineage>
        <taxon>Bacteria</taxon>
        <taxon>Pseudomonadati</taxon>
        <taxon>Pseudomonadota</taxon>
        <taxon>Alphaproteobacteria</taxon>
        <taxon>Hyphomicrobiales</taxon>
        <taxon>Nitrobacteraceae</taxon>
        <taxon>Tardiphaga</taxon>
    </lineage>
</organism>